<name>A0ABP0KAX3_9DINO</name>
<proteinExistence type="predicted"/>
<protein>
    <submittedName>
        <fullName evidence="2">Uncharacterized protein</fullName>
    </submittedName>
</protein>
<feature type="region of interest" description="Disordered" evidence="1">
    <location>
        <begin position="1"/>
        <end position="117"/>
    </location>
</feature>
<feature type="region of interest" description="Disordered" evidence="1">
    <location>
        <begin position="271"/>
        <end position="293"/>
    </location>
</feature>
<evidence type="ECO:0000313" key="2">
    <source>
        <dbReference type="EMBL" id="CAK9023199.1"/>
    </source>
</evidence>
<sequence>MGGLPSDITATNRPRIASARGDIGGDDPVLERSGIFPRSPAPWAMGSGGSGGSGDGGYPQLDPGSTDEPAEHADEPINEGTVTNEEHLNQLAGEPGLPADGSADFEDDDDFGDFEGNVAVASNTDGAAAEDDQWGFAPVQSPEGISVEDHNKLVLKLIETWRESMPAPLGLDSQVSPDSDDKVTDWDSWLQTQSIPEEAQELVRCGVSTRVPIVPFSKLGIKEPDPSRVFGAKVREEFLNSLGKHLQLPKPTSSPGSPTSPAQNEIKAQTGALAAAGPSVAPVGDGVETDHADRGESMTNMVDADWGLLENVGHLPESENIGPKPSQPSDTDVLSQALNSVGLSIATAPGPAAHANEGGLGAEEKRKKKGMTHKVKSFLSGLPDLKHLYSKSVVT</sequence>
<feature type="compositionally biased region" description="Acidic residues" evidence="1">
    <location>
        <begin position="103"/>
        <end position="113"/>
    </location>
</feature>
<keyword evidence="3" id="KW-1185">Reference proteome</keyword>
<feature type="region of interest" description="Disordered" evidence="1">
    <location>
        <begin position="347"/>
        <end position="373"/>
    </location>
</feature>
<accession>A0ABP0KAX3</accession>
<gene>
    <name evidence="2" type="ORF">CCMP2556_LOCUS15133</name>
</gene>
<evidence type="ECO:0000313" key="3">
    <source>
        <dbReference type="Proteomes" id="UP001642484"/>
    </source>
</evidence>
<organism evidence="2 3">
    <name type="scientific">Durusdinium trenchii</name>
    <dbReference type="NCBI Taxonomy" id="1381693"/>
    <lineage>
        <taxon>Eukaryota</taxon>
        <taxon>Sar</taxon>
        <taxon>Alveolata</taxon>
        <taxon>Dinophyceae</taxon>
        <taxon>Suessiales</taxon>
        <taxon>Symbiodiniaceae</taxon>
        <taxon>Durusdinium</taxon>
    </lineage>
</organism>
<feature type="region of interest" description="Disordered" evidence="1">
    <location>
        <begin position="245"/>
        <end position="264"/>
    </location>
</feature>
<comment type="caution">
    <text evidence="2">The sequence shown here is derived from an EMBL/GenBank/DDBJ whole genome shotgun (WGS) entry which is preliminary data.</text>
</comment>
<feature type="compositionally biased region" description="Gly residues" evidence="1">
    <location>
        <begin position="46"/>
        <end position="57"/>
    </location>
</feature>
<feature type="compositionally biased region" description="Low complexity" evidence="1">
    <location>
        <begin position="251"/>
        <end position="261"/>
    </location>
</feature>
<dbReference type="Proteomes" id="UP001642484">
    <property type="component" value="Unassembled WGS sequence"/>
</dbReference>
<dbReference type="EMBL" id="CAXAMN010007880">
    <property type="protein sequence ID" value="CAK9023199.1"/>
    <property type="molecule type" value="Genomic_DNA"/>
</dbReference>
<reference evidence="2 3" key="1">
    <citation type="submission" date="2024-02" db="EMBL/GenBank/DDBJ databases">
        <authorList>
            <person name="Chen Y."/>
            <person name="Shah S."/>
            <person name="Dougan E. K."/>
            <person name="Thang M."/>
            <person name="Chan C."/>
        </authorList>
    </citation>
    <scope>NUCLEOTIDE SEQUENCE [LARGE SCALE GENOMIC DNA]</scope>
</reference>
<evidence type="ECO:0000256" key="1">
    <source>
        <dbReference type="SAM" id="MobiDB-lite"/>
    </source>
</evidence>